<dbReference type="AlphaFoldDB" id="A0A369HYJ2"/>
<dbReference type="PANTHER" id="PTHR46142">
    <property type="match status" value="1"/>
</dbReference>
<keyword evidence="3" id="KW-1185">Reference proteome</keyword>
<dbReference type="RefSeq" id="WP_114464354.1">
    <property type="nucleotide sequence ID" value="NZ_QPIW01000040.1"/>
</dbReference>
<dbReference type="PROSITE" id="PS51819">
    <property type="entry name" value="VOC"/>
    <property type="match status" value="1"/>
</dbReference>
<dbReference type="InterPro" id="IPR004360">
    <property type="entry name" value="Glyas_Fos-R_dOase_dom"/>
</dbReference>
<dbReference type="InterPro" id="IPR029068">
    <property type="entry name" value="Glyas_Bleomycin-R_OHBP_Dase"/>
</dbReference>
<feature type="domain" description="VOC" evidence="1">
    <location>
        <begin position="4"/>
        <end position="136"/>
    </location>
</feature>
<dbReference type="SUPFAM" id="SSF54593">
    <property type="entry name" value="Glyoxalase/Bleomycin resistance protein/Dihydroxybiphenyl dioxygenase"/>
    <property type="match status" value="1"/>
</dbReference>
<evidence type="ECO:0000313" key="3">
    <source>
        <dbReference type="Proteomes" id="UP000253141"/>
    </source>
</evidence>
<dbReference type="PANTHER" id="PTHR46142:SF3">
    <property type="entry name" value="F18B13.24 PROTEIN"/>
    <property type="match status" value="1"/>
</dbReference>
<gene>
    <name evidence="2" type="ORF">DVG78_28000</name>
</gene>
<dbReference type="EMBL" id="QPIW01000040">
    <property type="protein sequence ID" value="RDB02601.1"/>
    <property type="molecule type" value="Genomic_DNA"/>
</dbReference>
<dbReference type="Pfam" id="PF00903">
    <property type="entry name" value="Glyoxalase"/>
    <property type="match status" value="1"/>
</dbReference>
<protein>
    <submittedName>
        <fullName evidence="2">VOC family protein</fullName>
    </submittedName>
</protein>
<dbReference type="OrthoDB" id="192739at2"/>
<reference evidence="2 3" key="1">
    <citation type="submission" date="2018-07" db="EMBL/GenBank/DDBJ databases">
        <title>Genome analysis of Runella aurantiaca.</title>
        <authorList>
            <person name="Yang X."/>
        </authorList>
    </citation>
    <scope>NUCLEOTIDE SEQUENCE [LARGE SCALE GENOMIC DNA]</scope>
    <source>
        <strain evidence="2 3">YX9</strain>
    </source>
</reference>
<organism evidence="2 3">
    <name type="scientific">Runella aurantiaca</name>
    <dbReference type="NCBI Taxonomy" id="2282308"/>
    <lineage>
        <taxon>Bacteria</taxon>
        <taxon>Pseudomonadati</taxon>
        <taxon>Bacteroidota</taxon>
        <taxon>Cytophagia</taxon>
        <taxon>Cytophagales</taxon>
        <taxon>Spirosomataceae</taxon>
        <taxon>Runella</taxon>
    </lineage>
</organism>
<comment type="caution">
    <text evidence="2">The sequence shown here is derived from an EMBL/GenBank/DDBJ whole genome shotgun (WGS) entry which is preliminary data.</text>
</comment>
<sequence>MKFNYHHMNLCTEDVPRLSEFYQSIFGLSRLQDEEHGLVGAETANRYDGQVDFLTDGQVEFHITKKDNETAFRMKQWINPIQKGHFCFRTDDIEGFKKKLEELAIPYADYGKWALAGWYQIFFHDPDGNIIEVHQMGM</sequence>
<proteinExistence type="predicted"/>
<accession>A0A369HYJ2</accession>
<dbReference type="Gene3D" id="3.10.180.10">
    <property type="entry name" value="2,3-Dihydroxybiphenyl 1,2-Dioxygenase, domain 1"/>
    <property type="match status" value="1"/>
</dbReference>
<evidence type="ECO:0000259" key="1">
    <source>
        <dbReference type="PROSITE" id="PS51819"/>
    </source>
</evidence>
<dbReference type="Proteomes" id="UP000253141">
    <property type="component" value="Unassembled WGS sequence"/>
</dbReference>
<evidence type="ECO:0000313" key="2">
    <source>
        <dbReference type="EMBL" id="RDB02601.1"/>
    </source>
</evidence>
<dbReference type="InterPro" id="IPR037523">
    <property type="entry name" value="VOC_core"/>
</dbReference>
<name>A0A369HYJ2_9BACT</name>